<dbReference type="Pfam" id="PF13524">
    <property type="entry name" value="Glyco_trans_1_2"/>
    <property type="match status" value="1"/>
</dbReference>
<dbReference type="EMBL" id="DVJJ01000174">
    <property type="protein sequence ID" value="HIS65908.1"/>
    <property type="molecule type" value="Genomic_DNA"/>
</dbReference>
<dbReference type="GO" id="GO:0016757">
    <property type="term" value="F:glycosyltransferase activity"/>
    <property type="evidence" value="ECO:0007669"/>
    <property type="project" value="TreeGrafter"/>
</dbReference>
<reference evidence="4" key="1">
    <citation type="submission" date="2020-10" db="EMBL/GenBank/DDBJ databases">
        <authorList>
            <person name="Gilroy R."/>
        </authorList>
    </citation>
    <scope>NUCLEOTIDE SEQUENCE</scope>
    <source>
        <strain evidence="4">ChiBcec16-1751</strain>
    </source>
</reference>
<dbReference type="PANTHER" id="PTHR46401:SF2">
    <property type="entry name" value="GLYCOSYLTRANSFERASE WBBK-RELATED"/>
    <property type="match status" value="1"/>
</dbReference>
<evidence type="ECO:0000256" key="1">
    <source>
        <dbReference type="ARBA" id="ARBA00022679"/>
    </source>
</evidence>
<dbReference type="InterPro" id="IPR055259">
    <property type="entry name" value="YkvP/CgeB_Glyco_trans-like"/>
</dbReference>
<dbReference type="Pfam" id="PF13579">
    <property type="entry name" value="Glyco_trans_4_4"/>
    <property type="match status" value="1"/>
</dbReference>
<dbReference type="SUPFAM" id="SSF53756">
    <property type="entry name" value="UDP-Glycosyltransferase/glycogen phosphorylase"/>
    <property type="match status" value="1"/>
</dbReference>
<evidence type="ECO:0000259" key="2">
    <source>
        <dbReference type="Pfam" id="PF13524"/>
    </source>
</evidence>
<gene>
    <name evidence="4" type="ORF">IAA83_11185</name>
</gene>
<accession>A0A9D1FBM7</accession>
<dbReference type="Gene3D" id="3.40.50.2000">
    <property type="entry name" value="Glycogen Phosphorylase B"/>
    <property type="match status" value="2"/>
</dbReference>
<sequence>MLTVCHLTSAHAPGDTRIFYKECVSLAKAGYAVTLVQRGESGREQGVDIVGLGQPQDGRWKRMVSFTRNVYRAAAKVDADIYHLHDPELLPYGWKLKRQGKTVIFDSHEFTAESILEKAWLPAPMRTLVHWAYQRFEAAICRKLDGIITVSPHIAAYFSSINPNTVQVSNYPILEPDTPCSDFSKKSVIFAGGIVEQWMHETILQALAKVPQCRYTLCGPCRAGYLERLQALPGWKQTEYLGRIPHSAVAQQMSHCMAGLALLRPNRNSDWKNGTMGNTKIFEEMMAGLPVICTDFTRWREFVDRYHCGICVNAESADEIAEAMTYLLEHPAEARRMGENGRRAVEAEFNWKNEEQKLLAFYQAIL</sequence>
<feature type="domain" description="Spore protein YkvP/CgeB glycosyl transferase-like" evidence="2">
    <location>
        <begin position="202"/>
        <end position="359"/>
    </location>
</feature>
<reference evidence="4" key="2">
    <citation type="journal article" date="2021" name="PeerJ">
        <title>Extensive microbial diversity within the chicken gut microbiome revealed by metagenomics and culture.</title>
        <authorList>
            <person name="Gilroy R."/>
            <person name="Ravi A."/>
            <person name="Getino M."/>
            <person name="Pursley I."/>
            <person name="Horton D.L."/>
            <person name="Alikhan N.F."/>
            <person name="Baker D."/>
            <person name="Gharbi K."/>
            <person name="Hall N."/>
            <person name="Watson M."/>
            <person name="Adriaenssens E.M."/>
            <person name="Foster-Nyarko E."/>
            <person name="Jarju S."/>
            <person name="Secka A."/>
            <person name="Antonio M."/>
            <person name="Oren A."/>
            <person name="Chaudhuri R.R."/>
            <person name="La Ragione R."/>
            <person name="Hildebrand F."/>
            <person name="Pallen M.J."/>
        </authorList>
    </citation>
    <scope>NUCLEOTIDE SEQUENCE</scope>
    <source>
        <strain evidence="4">ChiBcec16-1751</strain>
    </source>
</reference>
<comment type="caution">
    <text evidence="4">The sequence shown here is derived from an EMBL/GenBank/DDBJ whole genome shotgun (WGS) entry which is preliminary data.</text>
</comment>
<evidence type="ECO:0000313" key="5">
    <source>
        <dbReference type="Proteomes" id="UP000886741"/>
    </source>
</evidence>
<evidence type="ECO:0000259" key="3">
    <source>
        <dbReference type="Pfam" id="PF13579"/>
    </source>
</evidence>
<dbReference type="Proteomes" id="UP000886741">
    <property type="component" value="Unassembled WGS sequence"/>
</dbReference>
<name>A0A9D1FBM7_9FIRM</name>
<dbReference type="InterPro" id="IPR028098">
    <property type="entry name" value="Glyco_trans_4-like_N"/>
</dbReference>
<dbReference type="GO" id="GO:0009103">
    <property type="term" value="P:lipopolysaccharide biosynthetic process"/>
    <property type="evidence" value="ECO:0007669"/>
    <property type="project" value="TreeGrafter"/>
</dbReference>
<dbReference type="PANTHER" id="PTHR46401">
    <property type="entry name" value="GLYCOSYLTRANSFERASE WBBK-RELATED"/>
    <property type="match status" value="1"/>
</dbReference>
<proteinExistence type="predicted"/>
<feature type="domain" description="Glycosyltransferase subfamily 4-like N-terminal" evidence="3">
    <location>
        <begin position="23"/>
        <end position="161"/>
    </location>
</feature>
<keyword evidence="1" id="KW-0808">Transferase</keyword>
<organism evidence="4 5">
    <name type="scientific">Candidatus Avoscillospira avistercoris</name>
    <dbReference type="NCBI Taxonomy" id="2840707"/>
    <lineage>
        <taxon>Bacteria</taxon>
        <taxon>Bacillati</taxon>
        <taxon>Bacillota</taxon>
        <taxon>Clostridia</taxon>
        <taxon>Eubacteriales</taxon>
        <taxon>Oscillospiraceae</taxon>
        <taxon>Oscillospiraceae incertae sedis</taxon>
        <taxon>Candidatus Avoscillospira</taxon>
    </lineage>
</organism>
<evidence type="ECO:0000313" key="4">
    <source>
        <dbReference type="EMBL" id="HIS65908.1"/>
    </source>
</evidence>
<dbReference type="AlphaFoldDB" id="A0A9D1FBM7"/>
<dbReference type="CDD" id="cd03794">
    <property type="entry name" value="GT4_WbuB-like"/>
    <property type="match status" value="1"/>
</dbReference>
<protein>
    <submittedName>
        <fullName evidence="4">Glycosyltransferase family 4 protein</fullName>
    </submittedName>
</protein>